<reference evidence="6 7" key="1">
    <citation type="submission" date="2017-05" db="EMBL/GenBank/DDBJ databases">
        <title>Vagococcus spp. assemblies.</title>
        <authorList>
            <person name="Gulvik C.A."/>
        </authorList>
    </citation>
    <scope>NUCLEOTIDE SEQUENCE [LARGE SCALE GENOMIC DNA]</scope>
    <source>
        <strain evidence="6 7">SS1995</strain>
    </source>
</reference>
<sequence length="333" mass="37553">MKMTIKDIANIAGVSTTTVSQILNNKGQRFSEETRKNVLKIVKDNDYTPDYFAKNMVQKESKTIGMIVPDVTDLFFSKVIEGVESYLNEKDYMILLCNSKHSGVLEKKYIKKLQNRSVAGIILASPNAIELEKNMNRCPYMLIDRGLNTRKHGNILVDEYGGYYDVVQYLVDLGHKKIGILTNETGYYEMTDRYQAYYDCLIANGLDYDSKYIEDGPVSIQGGYEAASRLLEREHVTALCCGNDQMAIGAYRAAFEKGLSIPDDLSIIGFDNLEITEFLNPPLTTVEQPAFDIGYIAAKNLFQSINFGEKNIPNVNFKTSLVIRNSTKNIDKK</sequence>
<name>A0A429ZUM4_9ENTE</name>
<dbReference type="CDD" id="cd01392">
    <property type="entry name" value="HTH_LacI"/>
    <property type="match status" value="1"/>
</dbReference>
<evidence type="ECO:0000256" key="4">
    <source>
        <dbReference type="ARBA" id="ARBA00023163"/>
    </source>
</evidence>
<dbReference type="PANTHER" id="PTHR30146:SF148">
    <property type="entry name" value="HTH-TYPE TRANSCRIPTIONAL REPRESSOR PURR-RELATED"/>
    <property type="match status" value="1"/>
</dbReference>
<dbReference type="Gene3D" id="3.40.50.2300">
    <property type="match status" value="2"/>
</dbReference>
<dbReference type="RefSeq" id="WP_125984584.1">
    <property type="nucleotide sequence ID" value="NZ_NGJS01000017.1"/>
</dbReference>
<dbReference type="Pfam" id="PF00356">
    <property type="entry name" value="LacI"/>
    <property type="match status" value="1"/>
</dbReference>
<keyword evidence="2" id="KW-0805">Transcription regulation</keyword>
<evidence type="ECO:0000259" key="5">
    <source>
        <dbReference type="PROSITE" id="PS50932"/>
    </source>
</evidence>
<evidence type="ECO:0000256" key="3">
    <source>
        <dbReference type="ARBA" id="ARBA00023125"/>
    </source>
</evidence>
<gene>
    <name evidence="6" type="ORF">CBF37_09845</name>
</gene>
<comment type="caution">
    <text evidence="6">The sequence shown here is derived from an EMBL/GenBank/DDBJ whole genome shotgun (WGS) entry which is preliminary data.</text>
</comment>
<evidence type="ECO:0000313" key="6">
    <source>
        <dbReference type="EMBL" id="RST97374.1"/>
    </source>
</evidence>
<dbReference type="InterPro" id="IPR010982">
    <property type="entry name" value="Lambda_DNA-bd_dom_sf"/>
</dbReference>
<dbReference type="GO" id="GO:0000976">
    <property type="term" value="F:transcription cis-regulatory region binding"/>
    <property type="evidence" value="ECO:0007669"/>
    <property type="project" value="TreeGrafter"/>
</dbReference>
<dbReference type="InterPro" id="IPR028082">
    <property type="entry name" value="Peripla_BP_I"/>
</dbReference>
<dbReference type="SUPFAM" id="SSF53822">
    <property type="entry name" value="Periplasmic binding protein-like I"/>
    <property type="match status" value="1"/>
</dbReference>
<dbReference type="InterPro" id="IPR000843">
    <property type="entry name" value="HTH_LacI"/>
</dbReference>
<proteinExistence type="predicted"/>
<protein>
    <submittedName>
        <fullName evidence="6">LacI family transcriptional regulator</fullName>
    </submittedName>
</protein>
<dbReference type="Pfam" id="PF13377">
    <property type="entry name" value="Peripla_BP_3"/>
    <property type="match status" value="1"/>
</dbReference>
<dbReference type="Gene3D" id="1.10.260.40">
    <property type="entry name" value="lambda repressor-like DNA-binding domains"/>
    <property type="match status" value="1"/>
</dbReference>
<keyword evidence="7" id="KW-1185">Reference proteome</keyword>
<evidence type="ECO:0000256" key="2">
    <source>
        <dbReference type="ARBA" id="ARBA00023015"/>
    </source>
</evidence>
<dbReference type="SMART" id="SM00354">
    <property type="entry name" value="HTH_LACI"/>
    <property type="match status" value="1"/>
</dbReference>
<dbReference type="SUPFAM" id="SSF47413">
    <property type="entry name" value="lambda repressor-like DNA-binding domains"/>
    <property type="match status" value="1"/>
</dbReference>
<keyword evidence="1" id="KW-0678">Repressor</keyword>
<dbReference type="AlphaFoldDB" id="A0A429ZUM4"/>
<dbReference type="EMBL" id="NGJS01000017">
    <property type="protein sequence ID" value="RST97374.1"/>
    <property type="molecule type" value="Genomic_DNA"/>
</dbReference>
<keyword evidence="4" id="KW-0804">Transcription</keyword>
<dbReference type="OrthoDB" id="9775106at2"/>
<feature type="domain" description="HTH lacI-type" evidence="5">
    <location>
        <begin position="3"/>
        <end position="58"/>
    </location>
</feature>
<dbReference type="PANTHER" id="PTHR30146">
    <property type="entry name" value="LACI-RELATED TRANSCRIPTIONAL REPRESSOR"/>
    <property type="match status" value="1"/>
</dbReference>
<dbReference type="PROSITE" id="PS50932">
    <property type="entry name" value="HTH_LACI_2"/>
    <property type="match status" value="1"/>
</dbReference>
<dbReference type="InterPro" id="IPR046335">
    <property type="entry name" value="LacI/GalR-like_sensor"/>
</dbReference>
<evidence type="ECO:0000256" key="1">
    <source>
        <dbReference type="ARBA" id="ARBA00022491"/>
    </source>
</evidence>
<organism evidence="6 7">
    <name type="scientific">Vagococcus vulneris</name>
    <dbReference type="NCBI Taxonomy" id="1977869"/>
    <lineage>
        <taxon>Bacteria</taxon>
        <taxon>Bacillati</taxon>
        <taxon>Bacillota</taxon>
        <taxon>Bacilli</taxon>
        <taxon>Lactobacillales</taxon>
        <taxon>Enterococcaceae</taxon>
        <taxon>Vagococcus</taxon>
    </lineage>
</organism>
<accession>A0A429ZUM4</accession>
<dbReference type="Proteomes" id="UP000287857">
    <property type="component" value="Unassembled WGS sequence"/>
</dbReference>
<keyword evidence="3" id="KW-0238">DNA-binding</keyword>
<dbReference type="PRINTS" id="PR00036">
    <property type="entry name" value="HTHLACI"/>
</dbReference>
<evidence type="ECO:0000313" key="7">
    <source>
        <dbReference type="Proteomes" id="UP000287857"/>
    </source>
</evidence>
<dbReference type="GO" id="GO:0003700">
    <property type="term" value="F:DNA-binding transcription factor activity"/>
    <property type="evidence" value="ECO:0007669"/>
    <property type="project" value="TreeGrafter"/>
</dbReference>
<dbReference type="PROSITE" id="PS00356">
    <property type="entry name" value="HTH_LACI_1"/>
    <property type="match status" value="1"/>
</dbReference>